<feature type="transmembrane region" description="Helical" evidence="12">
    <location>
        <begin position="12"/>
        <end position="34"/>
    </location>
</feature>
<keyword evidence="4" id="KW-0121">Carboxypeptidase</keyword>
<comment type="catalytic activity">
    <reaction evidence="11">
        <text>[GlcNAc-(1-&gt;4)-Mur2Ac(oyl-L-Ala-gamma-D-Glu-L-Lys-D-Ala-D-Ala)](n)-di-trans,octa-cis-undecaprenyl diphosphate + beta-D-GlcNAc-(1-&gt;4)-Mur2Ac(oyl-L-Ala-gamma-D-Glu-L-Lys-D-Ala-D-Ala)-di-trans,octa-cis-undecaprenyl diphosphate = [GlcNAc-(1-&gt;4)-Mur2Ac(oyl-L-Ala-gamma-D-Glu-L-Lys-D-Ala-D-Ala)](n+1)-di-trans,octa-cis-undecaprenyl diphosphate + di-trans,octa-cis-undecaprenyl diphosphate + H(+)</text>
        <dbReference type="Rhea" id="RHEA:23708"/>
        <dbReference type="Rhea" id="RHEA-COMP:9602"/>
        <dbReference type="Rhea" id="RHEA-COMP:9603"/>
        <dbReference type="ChEBI" id="CHEBI:15378"/>
        <dbReference type="ChEBI" id="CHEBI:58405"/>
        <dbReference type="ChEBI" id="CHEBI:60033"/>
        <dbReference type="ChEBI" id="CHEBI:78435"/>
        <dbReference type="EC" id="2.4.99.28"/>
    </reaction>
</comment>
<dbReference type="SUPFAM" id="SSF56601">
    <property type="entry name" value="beta-lactamase/transpeptidase-like"/>
    <property type="match status" value="1"/>
</dbReference>
<keyword evidence="12" id="KW-0812">Transmembrane</keyword>
<comment type="similarity">
    <text evidence="2">In the C-terminal section; belongs to the transpeptidase family.</text>
</comment>
<gene>
    <name evidence="16" type="ORF">Rain11_1009</name>
</gene>
<evidence type="ECO:0000256" key="2">
    <source>
        <dbReference type="ARBA" id="ARBA00007090"/>
    </source>
</evidence>
<dbReference type="SUPFAM" id="SSF53955">
    <property type="entry name" value="Lysozyme-like"/>
    <property type="match status" value="1"/>
</dbReference>
<sequence length="770" mass="88243">MFLLRRIFWKKLLIKSFWTLLACFVLFLILDFIFPFRFHIRYSQVVLDEENRVLGAFLSTDEKWRMKTELSEISEELQKAFIAKEDKYFFYHFGVNPLAVARAIFNNLLSQKRTSGASTITMQVARLLEPKPRTYWNKLVEMIRAMQLEWHYSKKEILQMYLNLVPYGGNIEGVKSASVIYFQKLPQNLSIAEITTLVIIPNRPNSLSLGKDNLYVQKERNKWLLNFAKQSIFSKKEISNALQEPLNVQRHEVPRLAPHWCIRLVQKYPKNENIQTALHLPVQMKVQALAENYAKKLRLLQIENVAVLVVENKTRKIRAYVGSQNFAESQVDGITAIRSPGSTLKPLVYAIAMDLGKLTPKTTILDIPTDWDGYAPDNFDNKFRGKISVETALSLSLNIPAVATLQEISIEHFVKKLKQAGFKTLEKQEKKVGLSMILGGFGTNLEELTNLYVTFANYGQYAPLNFLATDSTIRTDTIISVASTYSFTQVLTLAQRPDLPRSYQNAKNKPIIAWKTGTSYGKRDAWSIGYNQKYTIGVWVGNFSGKGVPELSGSEIATPLLFEIFNALDNATTPLPLAPKEITFRLVCSESGLPPNTFCKNQVIDYYIPLISPSQVCQHEKELYVSADEKFQYLPDCLPETGYKKKFYPVIPTALQVYYEAQKIPYFQTPPLHPNCEQYLQANEKLKPQIISPLADKTYFIPSNEPTELLLKTYTQNDVQKVYWYINDRLLQEAPVKENIFFKPKLGKNTITCVDDKGRSQKISIQVERE</sequence>
<dbReference type="GO" id="GO:0030288">
    <property type="term" value="C:outer membrane-bounded periplasmic space"/>
    <property type="evidence" value="ECO:0007669"/>
    <property type="project" value="TreeGrafter"/>
</dbReference>
<dbReference type="PANTHER" id="PTHR32282">
    <property type="entry name" value="BINDING PROTEIN TRANSPEPTIDASE, PUTATIVE-RELATED"/>
    <property type="match status" value="1"/>
</dbReference>
<dbReference type="AlphaFoldDB" id="A0A2N3II14"/>
<reference evidence="16 17" key="1">
    <citation type="submission" date="2017-06" db="EMBL/GenBank/DDBJ databases">
        <title>Raineya orbicola gen. nov., sp. nov. a slightly thermophilic bacterium of the phylum Bacteroidetes and the description of Raineyaceae fam. nov.</title>
        <authorList>
            <person name="Albuquerque L."/>
            <person name="Polonia A.R.M."/>
            <person name="Barroso C."/>
            <person name="Froufe H.J.C."/>
            <person name="Lage O."/>
            <person name="Lobo-Da-Cunha A."/>
            <person name="Egas C."/>
            <person name="Da Costa M.S."/>
        </authorList>
    </citation>
    <scope>NUCLEOTIDE SEQUENCE [LARGE SCALE GENOMIC DNA]</scope>
    <source>
        <strain evidence="16 17">SPSPC-11</strain>
    </source>
</reference>
<proteinExistence type="inferred from homology"/>
<evidence type="ECO:0000256" key="9">
    <source>
        <dbReference type="ARBA" id="ARBA00023268"/>
    </source>
</evidence>
<keyword evidence="12" id="KW-1133">Transmembrane helix</keyword>
<dbReference type="InterPro" id="IPR001460">
    <property type="entry name" value="PCN-bd_Tpept"/>
</dbReference>
<evidence type="ECO:0000259" key="14">
    <source>
        <dbReference type="Pfam" id="PF00912"/>
    </source>
</evidence>
<dbReference type="Pfam" id="PF00912">
    <property type="entry name" value="Transgly"/>
    <property type="match status" value="1"/>
</dbReference>
<keyword evidence="8" id="KW-0378">Hydrolase</keyword>
<name>A0A2N3II14_9BACT</name>
<dbReference type="GO" id="GO:0009252">
    <property type="term" value="P:peptidoglycan biosynthetic process"/>
    <property type="evidence" value="ECO:0007669"/>
    <property type="project" value="InterPro"/>
</dbReference>
<protein>
    <recommendedName>
        <fullName evidence="10">peptidoglycan glycosyltransferase</fullName>
        <ecNumber evidence="10">2.4.99.28</ecNumber>
    </recommendedName>
</protein>
<evidence type="ECO:0000256" key="7">
    <source>
        <dbReference type="ARBA" id="ARBA00022679"/>
    </source>
</evidence>
<dbReference type="GO" id="GO:0008955">
    <property type="term" value="F:peptidoglycan glycosyltransferase activity"/>
    <property type="evidence" value="ECO:0007669"/>
    <property type="project" value="UniProtKB-EC"/>
</dbReference>
<dbReference type="EMBL" id="NKXO01000013">
    <property type="protein sequence ID" value="PKQ69944.1"/>
    <property type="molecule type" value="Genomic_DNA"/>
</dbReference>
<dbReference type="EC" id="2.4.99.28" evidence="10"/>
<dbReference type="RefSeq" id="WP_101358276.1">
    <property type="nucleotide sequence ID" value="NZ_NKXO01000013.1"/>
</dbReference>
<dbReference type="Gene3D" id="1.10.3810.10">
    <property type="entry name" value="Biosynthetic peptidoglycan transglycosylase-like"/>
    <property type="match status" value="1"/>
</dbReference>
<evidence type="ECO:0000256" key="1">
    <source>
        <dbReference type="ARBA" id="ARBA00004752"/>
    </source>
</evidence>
<dbReference type="NCBIfam" id="TIGR02073">
    <property type="entry name" value="PBP_1c"/>
    <property type="match status" value="1"/>
</dbReference>
<dbReference type="Proteomes" id="UP000233387">
    <property type="component" value="Unassembled WGS sequence"/>
</dbReference>
<dbReference type="Pfam" id="PF00905">
    <property type="entry name" value="Transpeptidase"/>
    <property type="match status" value="1"/>
</dbReference>
<keyword evidence="12" id="KW-0472">Membrane</keyword>
<evidence type="ECO:0000256" key="11">
    <source>
        <dbReference type="ARBA" id="ARBA00049902"/>
    </source>
</evidence>
<feature type="domain" description="Glycosyl transferase family 51" evidence="14">
    <location>
        <begin position="54"/>
        <end position="225"/>
    </location>
</feature>
<accession>A0A2N3II14</accession>
<keyword evidence="7" id="KW-0808">Transferase</keyword>
<evidence type="ECO:0000256" key="8">
    <source>
        <dbReference type="ARBA" id="ARBA00022801"/>
    </source>
</evidence>
<dbReference type="Pfam" id="PF06832">
    <property type="entry name" value="BiPBP_C"/>
    <property type="match status" value="1"/>
</dbReference>
<dbReference type="GO" id="GO:0004180">
    <property type="term" value="F:carboxypeptidase activity"/>
    <property type="evidence" value="ECO:0007669"/>
    <property type="project" value="UniProtKB-KW"/>
</dbReference>
<dbReference type="InterPro" id="IPR036950">
    <property type="entry name" value="PBP_transglycosylase"/>
</dbReference>
<evidence type="ECO:0000256" key="12">
    <source>
        <dbReference type="SAM" id="Phobius"/>
    </source>
</evidence>
<keyword evidence="17" id="KW-1185">Reference proteome</keyword>
<dbReference type="InterPro" id="IPR050396">
    <property type="entry name" value="Glycosyltr_51/Transpeptidase"/>
</dbReference>
<dbReference type="OrthoDB" id="9766909at2"/>
<keyword evidence="5" id="KW-0645">Protease</keyword>
<evidence type="ECO:0000256" key="6">
    <source>
        <dbReference type="ARBA" id="ARBA00022676"/>
    </source>
</evidence>
<dbReference type="InterPro" id="IPR011815">
    <property type="entry name" value="PBP_1c"/>
</dbReference>
<dbReference type="InterPro" id="IPR001264">
    <property type="entry name" value="Glyco_trans_51"/>
</dbReference>
<comment type="caution">
    <text evidence="16">The sequence shown here is derived from an EMBL/GenBank/DDBJ whole genome shotgun (WGS) entry which is preliminary data.</text>
</comment>
<keyword evidence="9" id="KW-0511">Multifunctional enzyme</keyword>
<dbReference type="InterPro" id="IPR009647">
    <property type="entry name" value="PBP_C"/>
</dbReference>
<evidence type="ECO:0000259" key="13">
    <source>
        <dbReference type="Pfam" id="PF00905"/>
    </source>
</evidence>
<comment type="pathway">
    <text evidence="1">Cell wall biogenesis; peptidoglycan biosynthesis.</text>
</comment>
<comment type="similarity">
    <text evidence="3">In the N-terminal section; belongs to the glycosyltransferase 51 family.</text>
</comment>
<organism evidence="16 17">
    <name type="scientific">Raineya orbicola</name>
    <dbReference type="NCBI Taxonomy" id="2016530"/>
    <lineage>
        <taxon>Bacteria</taxon>
        <taxon>Pseudomonadati</taxon>
        <taxon>Bacteroidota</taxon>
        <taxon>Cytophagia</taxon>
        <taxon>Cytophagales</taxon>
        <taxon>Raineyaceae</taxon>
        <taxon>Raineya</taxon>
    </lineage>
</organism>
<evidence type="ECO:0000256" key="4">
    <source>
        <dbReference type="ARBA" id="ARBA00022645"/>
    </source>
</evidence>
<dbReference type="Gene3D" id="3.40.710.10">
    <property type="entry name" value="DD-peptidase/beta-lactamase superfamily"/>
    <property type="match status" value="1"/>
</dbReference>
<evidence type="ECO:0000313" key="16">
    <source>
        <dbReference type="EMBL" id="PKQ69944.1"/>
    </source>
</evidence>
<evidence type="ECO:0000256" key="5">
    <source>
        <dbReference type="ARBA" id="ARBA00022670"/>
    </source>
</evidence>
<dbReference type="InterPro" id="IPR012338">
    <property type="entry name" value="Beta-lactam/transpept-like"/>
</dbReference>
<feature type="domain" description="Penicillin-binding protein transpeptidase" evidence="13">
    <location>
        <begin position="306"/>
        <end position="541"/>
    </location>
</feature>
<dbReference type="InterPro" id="IPR023346">
    <property type="entry name" value="Lysozyme-like_dom_sf"/>
</dbReference>
<dbReference type="GO" id="GO:0008658">
    <property type="term" value="F:penicillin binding"/>
    <property type="evidence" value="ECO:0007669"/>
    <property type="project" value="InterPro"/>
</dbReference>
<evidence type="ECO:0000256" key="3">
    <source>
        <dbReference type="ARBA" id="ARBA00007739"/>
    </source>
</evidence>
<feature type="domain" description="Penicillin-binding C-terminal" evidence="15">
    <location>
        <begin position="681"/>
        <end position="765"/>
    </location>
</feature>
<evidence type="ECO:0000259" key="15">
    <source>
        <dbReference type="Pfam" id="PF06832"/>
    </source>
</evidence>
<dbReference type="GO" id="GO:0006508">
    <property type="term" value="P:proteolysis"/>
    <property type="evidence" value="ECO:0007669"/>
    <property type="project" value="UniProtKB-KW"/>
</dbReference>
<keyword evidence="6" id="KW-0328">Glycosyltransferase</keyword>
<dbReference type="PANTHER" id="PTHR32282:SF15">
    <property type="entry name" value="PENICILLIN-BINDING PROTEIN 1C"/>
    <property type="match status" value="1"/>
</dbReference>
<evidence type="ECO:0000313" key="17">
    <source>
        <dbReference type="Proteomes" id="UP000233387"/>
    </source>
</evidence>
<evidence type="ECO:0000256" key="10">
    <source>
        <dbReference type="ARBA" id="ARBA00044770"/>
    </source>
</evidence>